<dbReference type="GO" id="GO:0022857">
    <property type="term" value="F:transmembrane transporter activity"/>
    <property type="evidence" value="ECO:0007669"/>
    <property type="project" value="InterPro"/>
</dbReference>
<protein>
    <submittedName>
        <fullName evidence="9">Biopolymer transporter ExbD</fullName>
    </submittedName>
</protein>
<evidence type="ECO:0000256" key="3">
    <source>
        <dbReference type="ARBA" id="ARBA00022475"/>
    </source>
</evidence>
<dbReference type="GO" id="GO:0015031">
    <property type="term" value="P:protein transport"/>
    <property type="evidence" value="ECO:0007669"/>
    <property type="project" value="UniProtKB-KW"/>
</dbReference>
<dbReference type="RefSeq" id="WP_125179824.1">
    <property type="nucleotide sequence ID" value="NZ_QZMU01000001.1"/>
</dbReference>
<evidence type="ECO:0000313" key="9">
    <source>
        <dbReference type="EMBL" id="RRQ20611.1"/>
    </source>
</evidence>
<dbReference type="Gene3D" id="3.30.420.270">
    <property type="match status" value="1"/>
</dbReference>
<dbReference type="EMBL" id="QZMU01000001">
    <property type="protein sequence ID" value="RRQ20611.1"/>
    <property type="molecule type" value="Genomic_DNA"/>
</dbReference>
<keyword evidence="6 8" id="KW-0472">Membrane</keyword>
<dbReference type="PANTHER" id="PTHR30558:SF3">
    <property type="entry name" value="BIOPOLYMER TRANSPORT PROTEIN EXBD-RELATED"/>
    <property type="match status" value="1"/>
</dbReference>
<keyword evidence="5 8" id="KW-1133">Transmembrane helix</keyword>
<sequence length="141" mass="15941">MRLRTRERAEPDVNLTPLIDVVFLLLIFFMISTTFEREAQLQVELPEASTEAEKAPPERLEVTIKSNGDIFINDQQAVNNKPETLTRAIKELLGDKRDLPMIIRADSDSALQYAVTLMDIARQLEIKQVSLATVQTDTDGQ</sequence>
<gene>
    <name evidence="9" type="ORF">D6C00_00510</name>
</gene>
<evidence type="ECO:0000313" key="10">
    <source>
        <dbReference type="Proteomes" id="UP000287798"/>
    </source>
</evidence>
<reference evidence="9 10" key="1">
    <citation type="journal article" date="2010" name="Int. J. Syst. Evol. Microbiol.">
        <title>Thiohalobacter thiocyanaticus gen. nov., sp. nov., a moderately halophilic, sulfur-oxidizing gammaproteobacterium from hypersaline lakes, that utilizes thiocyanate.</title>
        <authorList>
            <person name="Sorokin D.Y."/>
            <person name="Kovaleva O.L."/>
            <person name="Tourova T.P."/>
            <person name="Muyzer G."/>
        </authorList>
    </citation>
    <scope>NUCLEOTIDE SEQUENCE [LARGE SCALE GENOMIC DNA]</scope>
    <source>
        <strain evidence="9 10">Hrh1</strain>
    </source>
</reference>
<keyword evidence="7" id="KW-0653">Protein transport</keyword>
<name>A0A426QFT7_9GAMM</name>
<proteinExistence type="inferred from homology"/>
<dbReference type="PANTHER" id="PTHR30558">
    <property type="entry name" value="EXBD MEMBRANE COMPONENT OF PMF-DRIVEN MACROMOLECULE IMPORT SYSTEM"/>
    <property type="match status" value="1"/>
</dbReference>
<dbReference type="InterPro" id="IPR003400">
    <property type="entry name" value="ExbD"/>
</dbReference>
<dbReference type="Pfam" id="PF02472">
    <property type="entry name" value="ExbD"/>
    <property type="match status" value="1"/>
</dbReference>
<keyword evidence="10" id="KW-1185">Reference proteome</keyword>
<dbReference type="GO" id="GO:0005886">
    <property type="term" value="C:plasma membrane"/>
    <property type="evidence" value="ECO:0007669"/>
    <property type="project" value="UniProtKB-SubCell"/>
</dbReference>
<evidence type="ECO:0000256" key="8">
    <source>
        <dbReference type="SAM" id="Phobius"/>
    </source>
</evidence>
<keyword evidence="4 7" id="KW-0812">Transmembrane</keyword>
<keyword evidence="3" id="KW-1003">Cell membrane</keyword>
<comment type="caution">
    <text evidence="9">The sequence shown here is derived from an EMBL/GenBank/DDBJ whole genome shotgun (WGS) entry which is preliminary data.</text>
</comment>
<evidence type="ECO:0000256" key="5">
    <source>
        <dbReference type="ARBA" id="ARBA00022989"/>
    </source>
</evidence>
<comment type="subcellular location">
    <subcellularLocation>
        <location evidence="1">Cell membrane</location>
        <topology evidence="1">Single-pass membrane protein</topology>
    </subcellularLocation>
    <subcellularLocation>
        <location evidence="7">Cell membrane</location>
        <topology evidence="7">Single-pass type II membrane protein</topology>
    </subcellularLocation>
</comment>
<evidence type="ECO:0000256" key="2">
    <source>
        <dbReference type="ARBA" id="ARBA00005811"/>
    </source>
</evidence>
<dbReference type="Proteomes" id="UP000287798">
    <property type="component" value="Unassembled WGS sequence"/>
</dbReference>
<evidence type="ECO:0000256" key="6">
    <source>
        <dbReference type="ARBA" id="ARBA00023136"/>
    </source>
</evidence>
<dbReference type="AlphaFoldDB" id="A0A426QFT7"/>
<organism evidence="9 10">
    <name type="scientific">Thiohalobacter thiocyanaticus</name>
    <dbReference type="NCBI Taxonomy" id="585455"/>
    <lineage>
        <taxon>Bacteria</taxon>
        <taxon>Pseudomonadati</taxon>
        <taxon>Pseudomonadota</taxon>
        <taxon>Gammaproteobacteria</taxon>
        <taxon>Thiohalobacterales</taxon>
        <taxon>Thiohalobacteraceae</taxon>
        <taxon>Thiohalobacter</taxon>
    </lineage>
</organism>
<evidence type="ECO:0000256" key="7">
    <source>
        <dbReference type="RuleBase" id="RU003879"/>
    </source>
</evidence>
<accession>A0A426QFT7</accession>
<evidence type="ECO:0000256" key="1">
    <source>
        <dbReference type="ARBA" id="ARBA00004162"/>
    </source>
</evidence>
<evidence type="ECO:0000256" key="4">
    <source>
        <dbReference type="ARBA" id="ARBA00022692"/>
    </source>
</evidence>
<feature type="transmembrane region" description="Helical" evidence="8">
    <location>
        <begin position="12"/>
        <end position="31"/>
    </location>
</feature>
<dbReference type="OrthoDB" id="9793581at2"/>
<comment type="similarity">
    <text evidence="2 7">Belongs to the ExbD/TolR family.</text>
</comment>
<keyword evidence="7" id="KW-0813">Transport</keyword>